<dbReference type="RefSeq" id="WP_156635674.1">
    <property type="nucleotide sequence ID" value="NZ_CACRTL010000029.1"/>
</dbReference>
<gene>
    <name evidence="1" type="ORF">CRLFYP8_02967</name>
</gene>
<dbReference type="AlphaFoldDB" id="A0A6N3CCE3"/>
<protein>
    <submittedName>
        <fullName evidence="1">Uncharacterized protein</fullName>
    </submittedName>
</protein>
<name>A0A6N3CCE3_9FIRM</name>
<organism evidence="1">
    <name type="scientific">Thomasclavelia ramosa</name>
    <dbReference type="NCBI Taxonomy" id="1547"/>
    <lineage>
        <taxon>Bacteria</taxon>
        <taxon>Bacillati</taxon>
        <taxon>Bacillota</taxon>
        <taxon>Erysipelotrichia</taxon>
        <taxon>Erysipelotrichales</taxon>
        <taxon>Coprobacillaceae</taxon>
        <taxon>Thomasclavelia</taxon>
    </lineage>
</organism>
<sequence length="115" mass="13744">MSNLKYQEALKFFRILPHRIPLKFANDEFCKKYDKNFALIKELVDKATPRIPSLNKTWEDEDTKTIYDEYGRINELLCVCPNCGESAIYDFEYNKRFKCCSHCGQRIDWSDENDR</sequence>
<proteinExistence type="predicted"/>
<dbReference type="EMBL" id="CACRTL010000029">
    <property type="protein sequence ID" value="VYU10743.1"/>
    <property type="molecule type" value="Genomic_DNA"/>
</dbReference>
<reference evidence="1" key="1">
    <citation type="submission" date="2019-11" db="EMBL/GenBank/DDBJ databases">
        <authorList>
            <person name="Feng L."/>
        </authorList>
    </citation>
    <scope>NUCLEOTIDE SEQUENCE</scope>
    <source>
        <strain evidence="1">CramosumLFYP8</strain>
    </source>
</reference>
<evidence type="ECO:0000313" key="1">
    <source>
        <dbReference type="EMBL" id="VYU10743.1"/>
    </source>
</evidence>
<accession>A0A6N3CCE3</accession>